<comment type="cofactor">
    <cofactor evidence="6">
        <name>K(+)</name>
        <dbReference type="ChEBI" id="CHEBI:29103"/>
    </cofactor>
    <text evidence="6">Binds 1 potassium ion per subunit.</text>
</comment>
<name>A0ABX0U282_9SPHN</name>
<feature type="binding site" evidence="6">
    <location>
        <position position="254"/>
    </location>
    <ligand>
        <name>K(+)</name>
        <dbReference type="ChEBI" id="CHEBI:29103"/>
    </ligand>
</feature>
<sequence length="435" mass="45996">MRRDTIVALSSGALPSAIAVMRISGPMATAAAGRLAGSLPPPRSARVRVLRDPEDGARLDRALVLWFDPPHTATGEALVELHLHGSRAVVAAVERTLLGQDGVRRAEPGEFTRRALLNGRIDLTQAEGLGDLLAAETEGQRRAALSVAEGGVRRAVEGWSTALLELAARVEAAIDFSDEEDVEAGEADTFGDDIRARGHSIATEIAAALAGPSAQRLRDGIRVVLAGPPNSGKSTLFNRLVDREAAIVSPIAGTTRDRIEASVAIGGIAYVLTDTAGLNEDHADPIETIGIRRAIAAMQDADIVLWLGDDAPPSIEDAEVLRVHARCDLPGRRDSPHVALSISAHSGEGLDELVASLTVTAQRRLPRPDALALHDRHRRLLTDATATLASMADQEDLIVIAEMLRGALAALHRITGTTDTEAMLDTLFSGFCIGK</sequence>
<feature type="binding site" evidence="6">
    <location>
        <position position="249"/>
    </location>
    <ligand>
        <name>K(+)</name>
        <dbReference type="ChEBI" id="CHEBI:29103"/>
    </ligand>
</feature>
<keyword evidence="6 8" id="KW-0378">Hydrolase</keyword>
<feature type="domain" description="TrmE-type G" evidence="7">
    <location>
        <begin position="220"/>
        <end position="362"/>
    </location>
</feature>
<feature type="binding site" evidence="6">
    <location>
        <begin position="249"/>
        <end position="255"/>
    </location>
    <ligand>
        <name>GTP</name>
        <dbReference type="ChEBI" id="CHEBI:37565"/>
    </ligand>
</feature>
<organism evidence="8 9">
    <name type="scientific">Sphingomonas japonica</name>
    <dbReference type="NCBI Taxonomy" id="511662"/>
    <lineage>
        <taxon>Bacteria</taxon>
        <taxon>Pseudomonadati</taxon>
        <taxon>Pseudomonadota</taxon>
        <taxon>Alphaproteobacteria</taxon>
        <taxon>Sphingomonadales</taxon>
        <taxon>Sphingomonadaceae</taxon>
        <taxon>Sphingomonas</taxon>
    </lineage>
</organism>
<dbReference type="Pfam" id="PF12631">
    <property type="entry name" value="MnmE_helical"/>
    <property type="match status" value="1"/>
</dbReference>
<dbReference type="PANTHER" id="PTHR42714:SF2">
    <property type="entry name" value="TRNA MODIFICATION GTPASE GTPBP3, MITOCHONDRIAL"/>
    <property type="match status" value="1"/>
</dbReference>
<dbReference type="Gene3D" id="1.20.120.430">
    <property type="entry name" value="tRNA modification GTPase MnmE domain 2"/>
    <property type="match status" value="1"/>
</dbReference>
<keyword evidence="3 6" id="KW-0547">Nucleotide-binding</keyword>
<accession>A0ABX0U282</accession>
<proteinExistence type="inferred from homology"/>
<feature type="binding site" evidence="6">
    <location>
        <begin position="230"/>
        <end position="235"/>
    </location>
    <ligand>
        <name>GTP</name>
        <dbReference type="ChEBI" id="CHEBI:37565"/>
    </ligand>
</feature>
<dbReference type="InterPro" id="IPR025867">
    <property type="entry name" value="MnmE_helical"/>
</dbReference>
<evidence type="ECO:0000313" key="9">
    <source>
        <dbReference type="Proteomes" id="UP000788153"/>
    </source>
</evidence>
<dbReference type="Gene3D" id="3.40.50.300">
    <property type="entry name" value="P-loop containing nucleotide triphosphate hydrolases"/>
    <property type="match status" value="1"/>
</dbReference>
<keyword evidence="4 6" id="KW-0630">Potassium</keyword>
<gene>
    <name evidence="6" type="primary">mnmE</name>
    <name evidence="6" type="synonym">trmE</name>
    <name evidence="8" type="ORF">FHT01_001024</name>
</gene>
<keyword evidence="6" id="KW-0479">Metal-binding</keyword>
<dbReference type="InterPro" id="IPR005225">
    <property type="entry name" value="Small_GTP-bd"/>
</dbReference>
<feature type="binding site" evidence="6">
    <location>
        <begin position="274"/>
        <end position="277"/>
    </location>
    <ligand>
        <name>GTP</name>
        <dbReference type="ChEBI" id="CHEBI:37565"/>
    </ligand>
</feature>
<feature type="binding site" evidence="6">
    <location>
        <position position="234"/>
    </location>
    <ligand>
        <name>Mg(2+)</name>
        <dbReference type="ChEBI" id="CHEBI:18420"/>
    </ligand>
</feature>
<evidence type="ECO:0000256" key="5">
    <source>
        <dbReference type="ARBA" id="ARBA00023134"/>
    </source>
</evidence>
<dbReference type="PANTHER" id="PTHR42714">
    <property type="entry name" value="TRNA MODIFICATION GTPASE GTPBP3"/>
    <property type="match status" value="1"/>
</dbReference>
<keyword evidence="5 6" id="KW-0342">GTP-binding</keyword>
<dbReference type="EMBL" id="JAASQP010000001">
    <property type="protein sequence ID" value="NIJ23482.1"/>
    <property type="molecule type" value="Genomic_DNA"/>
</dbReference>
<reference evidence="8 9" key="1">
    <citation type="submission" date="2020-03" db="EMBL/GenBank/DDBJ databases">
        <title>Genomic Encyclopedia of Type Strains, Phase IV (KMG-IV): sequencing the most valuable type-strain genomes for metagenomic binning, comparative biology and taxonomic classification.</title>
        <authorList>
            <person name="Goeker M."/>
        </authorList>
    </citation>
    <scope>NUCLEOTIDE SEQUENCE [LARGE SCALE GENOMIC DNA]</scope>
    <source>
        <strain evidence="8 9">DSM 22753</strain>
    </source>
</reference>
<evidence type="ECO:0000256" key="3">
    <source>
        <dbReference type="ARBA" id="ARBA00022741"/>
    </source>
</evidence>
<dbReference type="InterPro" id="IPR031168">
    <property type="entry name" value="G_TrmE"/>
</dbReference>
<evidence type="ECO:0000256" key="2">
    <source>
        <dbReference type="ARBA" id="ARBA00022694"/>
    </source>
</evidence>
<keyword evidence="6" id="KW-0460">Magnesium</keyword>
<comment type="subcellular location">
    <subcellularLocation>
        <location evidence="6">Cytoplasm</location>
    </subcellularLocation>
</comment>
<dbReference type="InterPro" id="IPR018948">
    <property type="entry name" value="GTP-bd_TrmE_N"/>
</dbReference>
<feature type="binding site" evidence="6">
    <location>
        <position position="230"/>
    </location>
    <ligand>
        <name>K(+)</name>
        <dbReference type="ChEBI" id="CHEBI:29103"/>
    </ligand>
</feature>
<comment type="similarity">
    <text evidence="1 6">Belongs to the TRAFAC class TrmE-Era-EngA-EngB-Septin-like GTPase superfamily. TrmE GTPase family.</text>
</comment>
<dbReference type="GO" id="GO:0016787">
    <property type="term" value="F:hydrolase activity"/>
    <property type="evidence" value="ECO:0007669"/>
    <property type="project" value="UniProtKB-KW"/>
</dbReference>
<dbReference type="InterPro" id="IPR027266">
    <property type="entry name" value="TrmE/GcvT-like"/>
</dbReference>
<dbReference type="RefSeq" id="WP_140230896.1">
    <property type="nucleotide sequence ID" value="NZ_BAAAEV010000001.1"/>
</dbReference>
<evidence type="ECO:0000313" key="8">
    <source>
        <dbReference type="EMBL" id="NIJ23482.1"/>
    </source>
</evidence>
<keyword evidence="6" id="KW-0963">Cytoplasm</keyword>
<dbReference type="InterPro" id="IPR027368">
    <property type="entry name" value="MnmE_dom2"/>
</dbReference>
<dbReference type="SUPFAM" id="SSF52540">
    <property type="entry name" value="P-loop containing nucleoside triphosphate hydrolases"/>
    <property type="match status" value="1"/>
</dbReference>
<dbReference type="InterPro" id="IPR006073">
    <property type="entry name" value="GTP-bd"/>
</dbReference>
<feature type="binding site" evidence="6">
    <location>
        <position position="80"/>
    </location>
    <ligand>
        <name>(6S)-5-formyl-5,6,7,8-tetrahydrofolate</name>
        <dbReference type="ChEBI" id="CHEBI:57457"/>
    </ligand>
</feature>
<dbReference type="CDD" id="cd04164">
    <property type="entry name" value="trmE"/>
    <property type="match status" value="1"/>
</dbReference>
<dbReference type="Gene3D" id="3.30.1360.120">
    <property type="entry name" value="Probable tRNA modification gtpase trme, domain 1"/>
    <property type="match status" value="1"/>
</dbReference>
<dbReference type="NCBIfam" id="NF003661">
    <property type="entry name" value="PRK05291.1-3"/>
    <property type="match status" value="1"/>
</dbReference>
<dbReference type="HAMAP" id="MF_00379">
    <property type="entry name" value="GTPase_MnmE"/>
    <property type="match status" value="1"/>
</dbReference>
<dbReference type="Pfam" id="PF01926">
    <property type="entry name" value="MMR_HSR1"/>
    <property type="match status" value="1"/>
</dbReference>
<feature type="binding site" evidence="6">
    <location>
        <position position="120"/>
    </location>
    <ligand>
        <name>(6S)-5-formyl-5,6,7,8-tetrahydrofolate</name>
        <dbReference type="ChEBI" id="CHEBI:57457"/>
    </ligand>
</feature>
<dbReference type="Pfam" id="PF10396">
    <property type="entry name" value="TrmE_N"/>
    <property type="match status" value="1"/>
</dbReference>
<evidence type="ECO:0000256" key="1">
    <source>
        <dbReference type="ARBA" id="ARBA00011043"/>
    </source>
</evidence>
<dbReference type="NCBIfam" id="TIGR00231">
    <property type="entry name" value="small_GTP"/>
    <property type="match status" value="1"/>
</dbReference>
<dbReference type="EC" id="3.6.-.-" evidence="6"/>
<evidence type="ECO:0000256" key="4">
    <source>
        <dbReference type="ARBA" id="ARBA00022958"/>
    </source>
</evidence>
<protein>
    <recommendedName>
        <fullName evidence="6">tRNA modification GTPase MnmE</fullName>
        <ecNumber evidence="6">3.6.-.-</ecNumber>
    </recommendedName>
</protein>
<keyword evidence="2 6" id="KW-0819">tRNA processing</keyword>
<feature type="binding site" evidence="6">
    <location>
        <position position="255"/>
    </location>
    <ligand>
        <name>Mg(2+)</name>
        <dbReference type="ChEBI" id="CHEBI:18420"/>
    </ligand>
</feature>
<comment type="caution">
    <text evidence="6">Lacks conserved residue(s) required for the propagation of feature annotation.</text>
</comment>
<dbReference type="SUPFAM" id="SSF116878">
    <property type="entry name" value="TrmE connector domain"/>
    <property type="match status" value="1"/>
</dbReference>
<dbReference type="InterPro" id="IPR004520">
    <property type="entry name" value="GTPase_MnmE"/>
</dbReference>
<dbReference type="CDD" id="cd14858">
    <property type="entry name" value="TrmE_N"/>
    <property type="match status" value="1"/>
</dbReference>
<comment type="function">
    <text evidence="6">Exhibits a very high intrinsic GTPase hydrolysis rate. Involved in the addition of a carboxymethylaminomethyl (cmnm) group at the wobble position (U34) of certain tRNAs, forming tRNA-cmnm(5)s(2)U34.</text>
</comment>
<feature type="binding site" evidence="6">
    <location>
        <position position="435"/>
    </location>
    <ligand>
        <name>(6S)-5-formyl-5,6,7,8-tetrahydrofolate</name>
        <dbReference type="ChEBI" id="CHEBI:57457"/>
    </ligand>
</feature>
<keyword evidence="9" id="KW-1185">Reference proteome</keyword>
<evidence type="ECO:0000259" key="7">
    <source>
        <dbReference type="PROSITE" id="PS51709"/>
    </source>
</evidence>
<dbReference type="Proteomes" id="UP000788153">
    <property type="component" value="Unassembled WGS sequence"/>
</dbReference>
<comment type="subunit">
    <text evidence="6">Homodimer. Heterotetramer of two MnmE and two MnmG subunits.</text>
</comment>
<feature type="binding site" evidence="6">
    <location>
        <position position="251"/>
    </location>
    <ligand>
        <name>K(+)</name>
        <dbReference type="ChEBI" id="CHEBI:29103"/>
    </ligand>
</feature>
<dbReference type="InterPro" id="IPR027417">
    <property type="entry name" value="P-loop_NTPase"/>
</dbReference>
<feature type="binding site" evidence="6">
    <location>
        <position position="22"/>
    </location>
    <ligand>
        <name>(6S)-5-formyl-5,6,7,8-tetrahydrofolate</name>
        <dbReference type="ChEBI" id="CHEBI:57457"/>
    </ligand>
</feature>
<dbReference type="PROSITE" id="PS51709">
    <property type="entry name" value="G_TRME"/>
    <property type="match status" value="1"/>
</dbReference>
<comment type="caution">
    <text evidence="8">The sequence shown here is derived from an EMBL/GenBank/DDBJ whole genome shotgun (WGS) entry which is preliminary data.</text>
</comment>
<evidence type="ECO:0000256" key="6">
    <source>
        <dbReference type="HAMAP-Rule" id="MF_00379"/>
    </source>
</evidence>